<gene>
    <name evidence="3" type="ORF">CVIRNUC_002934</name>
</gene>
<name>A0AAV1HX27_9CHLO</name>
<dbReference type="Pfam" id="PF01764">
    <property type="entry name" value="Lipase_3"/>
    <property type="match status" value="1"/>
</dbReference>
<dbReference type="InterPro" id="IPR002921">
    <property type="entry name" value="Fungal_lipase-type"/>
</dbReference>
<reference evidence="3 4" key="1">
    <citation type="submission" date="2023-10" db="EMBL/GenBank/DDBJ databases">
        <authorList>
            <person name="Maclean D."/>
            <person name="Macfadyen A."/>
        </authorList>
    </citation>
    <scope>NUCLEOTIDE SEQUENCE [LARGE SCALE GENOMIC DNA]</scope>
</reference>
<dbReference type="SUPFAM" id="SSF53474">
    <property type="entry name" value="alpha/beta-Hydrolases"/>
    <property type="match status" value="1"/>
</dbReference>
<feature type="domain" description="Fungal lipase-type" evidence="2">
    <location>
        <begin position="90"/>
        <end position="226"/>
    </location>
</feature>
<feature type="region of interest" description="Disordered" evidence="1">
    <location>
        <begin position="918"/>
        <end position="938"/>
    </location>
</feature>
<keyword evidence="4" id="KW-1185">Reference proteome</keyword>
<proteinExistence type="predicted"/>
<evidence type="ECO:0000256" key="1">
    <source>
        <dbReference type="SAM" id="MobiDB-lite"/>
    </source>
</evidence>
<organism evidence="3 4">
    <name type="scientific">Coccomyxa viridis</name>
    <dbReference type="NCBI Taxonomy" id="1274662"/>
    <lineage>
        <taxon>Eukaryota</taxon>
        <taxon>Viridiplantae</taxon>
        <taxon>Chlorophyta</taxon>
        <taxon>core chlorophytes</taxon>
        <taxon>Trebouxiophyceae</taxon>
        <taxon>Trebouxiophyceae incertae sedis</taxon>
        <taxon>Coccomyxaceae</taxon>
        <taxon>Coccomyxa</taxon>
    </lineage>
</organism>
<dbReference type="InterPro" id="IPR029058">
    <property type="entry name" value="AB_hydrolase_fold"/>
</dbReference>
<sequence>MNSDATLAEDDVYRAFHVGDRDSLRDLLHCIILSEGVYRAHEGGPIAATAALNVLQGSLHPSLSSLQSVQYSLPHVHHRYIVASSAEAHYVAFMGTKVLRDYLTDANYLQTALWPGMQAMELAAAHQGFLARAQQVPVELLYRNARLQGKRLVLCGHSLGGAVASLCTLRLLNQLDDSEAAQGHIKCVAFAAPALGNRALADIVQQQGWSRVFYNLTLPEDIVPGLLVMRYAARLPAAAADAMPQSPRQEAAAHVSSAVPDWQKAGVARPTWPDAAASGAVSPPKPAWHGSLSSSLDKLRSLTGSTASGRTAPAFQSTPAESGSLQSRPGTAPSANQTYSAEGISAREQQQSQQSSPGKTYIPSWRPARYLPAFVPFGGQHYLYAPAAAPTKSTVLQLGPPEPNDASEAEDTEALAALEAQRNSSGQPQASDGSESQQTAAAHQSHSTARPERSSSGHSRAAELHESSRAQSEAERAALTRKYALPLTYHRMCTMRQRAAAICETAWPLRSDSVGREAVQLSQGLAPRMEVSAAIAQLPVLPPQRALQARSATADSRWFPTALWTSTSNAVARWLPTAEPENRSDGAKSWIWAPARVLAGSSRSLGAHSEPQLKMSSQQSRSSVQHSPLYHQQSDDEQNESLASDADNVPSQAARYPGYRKWLPWSSGDTQHAAQAQSPAALQQWLPTGAGRWMGGPSAEPAARLQISVSGKGLAACTSARLQTQDGALHDARIVSVPAVSLPPAQAQHVEVPVQSALHRPALSSMKAVGQRVMAMGRSGWQSLLSRGAPASLAEEDAAEGCLRLEVQLRQADAQAITTRFRQERGLQSTGSSGLRVHLRSDFEVVRAGLQLSRWQAWFLLEDLHMLEKVLPLLGASDSKHAYLPGVRTAIGGSVSYTCLTPSAPGLPAVAQLAAQQLRSTSQSGRSQTSQAQGAELNAASSIRPAHSMYAASAMSAAISRGLDFLLPSYKDPTMRAAQRISSAIASSAQHTKAAVDRTAGAVRAQLQRHRHRHIAIALQQHSNPDLLVLGLSGHSSAITETEQPRLATAYSRMLNKQTGTEQCPRDVRAAVVSLVEEAHLAKIPVLVVLSTEDPDVERCKSEYAAALHLLDRDRYLK</sequence>
<feature type="compositionally biased region" description="Low complexity" evidence="1">
    <location>
        <begin position="616"/>
        <end position="627"/>
    </location>
</feature>
<feature type="compositionally biased region" description="Low complexity" evidence="1">
    <location>
        <begin position="918"/>
        <end position="935"/>
    </location>
</feature>
<feature type="compositionally biased region" description="Polar residues" evidence="1">
    <location>
        <begin position="303"/>
        <end position="340"/>
    </location>
</feature>
<feature type="compositionally biased region" description="Polar residues" evidence="1">
    <location>
        <begin position="421"/>
        <end position="448"/>
    </location>
</feature>
<accession>A0AAV1HX27</accession>
<dbReference type="Gene3D" id="3.40.50.1820">
    <property type="entry name" value="alpha/beta hydrolase"/>
    <property type="match status" value="1"/>
</dbReference>
<comment type="caution">
    <text evidence="3">The sequence shown here is derived from an EMBL/GenBank/DDBJ whole genome shotgun (WGS) entry which is preliminary data.</text>
</comment>
<dbReference type="CDD" id="cd00519">
    <property type="entry name" value="Lipase_3"/>
    <property type="match status" value="1"/>
</dbReference>
<dbReference type="PANTHER" id="PTHR47523">
    <property type="entry name" value="F21O3.11 PROTEIN"/>
    <property type="match status" value="1"/>
</dbReference>
<dbReference type="GO" id="GO:0006629">
    <property type="term" value="P:lipid metabolic process"/>
    <property type="evidence" value="ECO:0007669"/>
    <property type="project" value="InterPro"/>
</dbReference>
<feature type="region of interest" description="Disordered" evidence="1">
    <location>
        <begin position="269"/>
        <end position="363"/>
    </location>
</feature>
<feature type="compositionally biased region" description="Basic and acidic residues" evidence="1">
    <location>
        <begin position="449"/>
        <end position="475"/>
    </location>
</feature>
<evidence type="ECO:0000313" key="4">
    <source>
        <dbReference type="Proteomes" id="UP001314263"/>
    </source>
</evidence>
<dbReference type="AlphaFoldDB" id="A0AAV1HX27"/>
<evidence type="ECO:0000259" key="2">
    <source>
        <dbReference type="Pfam" id="PF01764"/>
    </source>
</evidence>
<feature type="region of interest" description="Disordered" evidence="1">
    <location>
        <begin position="420"/>
        <end position="475"/>
    </location>
</feature>
<feature type="region of interest" description="Disordered" evidence="1">
    <location>
        <begin position="603"/>
        <end position="650"/>
    </location>
</feature>
<dbReference type="Proteomes" id="UP001314263">
    <property type="component" value="Unassembled WGS sequence"/>
</dbReference>
<evidence type="ECO:0000313" key="3">
    <source>
        <dbReference type="EMBL" id="CAK0762211.1"/>
    </source>
</evidence>
<dbReference type="EMBL" id="CAUYUE010000004">
    <property type="protein sequence ID" value="CAK0762211.1"/>
    <property type="molecule type" value="Genomic_DNA"/>
</dbReference>
<protein>
    <recommendedName>
        <fullName evidence="2">Fungal lipase-type domain-containing protein</fullName>
    </recommendedName>
</protein>
<dbReference type="PANTHER" id="PTHR47523:SF1">
    <property type="entry name" value="F21O3.11 PROTEIN"/>
    <property type="match status" value="1"/>
</dbReference>